<organism evidence="1 2">
    <name type="scientific">Phytophthora lilii</name>
    <dbReference type="NCBI Taxonomy" id="2077276"/>
    <lineage>
        <taxon>Eukaryota</taxon>
        <taxon>Sar</taxon>
        <taxon>Stramenopiles</taxon>
        <taxon>Oomycota</taxon>
        <taxon>Peronosporomycetes</taxon>
        <taxon>Peronosporales</taxon>
        <taxon>Peronosporaceae</taxon>
        <taxon>Phytophthora</taxon>
    </lineage>
</organism>
<accession>A0A9W6WYQ6</accession>
<keyword evidence="2" id="KW-1185">Reference proteome</keyword>
<name>A0A9W6WYQ6_9STRA</name>
<comment type="caution">
    <text evidence="1">The sequence shown here is derived from an EMBL/GenBank/DDBJ whole genome shotgun (WGS) entry which is preliminary data.</text>
</comment>
<dbReference type="Proteomes" id="UP001165083">
    <property type="component" value="Unassembled WGS sequence"/>
</dbReference>
<sequence>MVQLKAHMIELQQRAIAPREEREDKQLYTTVLRNVVKKQQLAFVDIQAAMTGYATSLQDARAFLSRRLSHLNPLNAMSEEHRFENDDGDYWAVRFVVSQFESAHSAKQVYDLVVYYLSNSEISISEKVGHLTVREDDDSCEPGIMQHYLSSVTGKGLRMESNTVIFYEYREADRPGNHDAYGLLVSDFVDEDEGHPYRSNERIRKDVNAVMEVRAYPRHPCRVEAPLTSKTFKETK</sequence>
<evidence type="ECO:0000313" key="2">
    <source>
        <dbReference type="Proteomes" id="UP001165083"/>
    </source>
</evidence>
<evidence type="ECO:0000313" key="1">
    <source>
        <dbReference type="EMBL" id="GMF23033.1"/>
    </source>
</evidence>
<reference evidence="1" key="1">
    <citation type="submission" date="2023-04" db="EMBL/GenBank/DDBJ databases">
        <title>Phytophthora lilii NBRC 32176.</title>
        <authorList>
            <person name="Ichikawa N."/>
            <person name="Sato H."/>
            <person name="Tonouchi N."/>
        </authorList>
    </citation>
    <scope>NUCLEOTIDE SEQUENCE</scope>
    <source>
        <strain evidence="1">NBRC 32176</strain>
    </source>
</reference>
<dbReference type="AlphaFoldDB" id="A0A9W6WYQ6"/>
<gene>
    <name evidence="1" type="ORF">Plil01_000925600</name>
</gene>
<proteinExistence type="predicted"/>
<dbReference type="OrthoDB" id="113712at2759"/>
<dbReference type="EMBL" id="BSXW01000459">
    <property type="protein sequence ID" value="GMF23033.1"/>
    <property type="molecule type" value="Genomic_DNA"/>
</dbReference>
<protein>
    <submittedName>
        <fullName evidence="1">Unnamed protein product</fullName>
    </submittedName>
</protein>